<comment type="caution">
    <text evidence="7">The sequence shown here is derived from an EMBL/GenBank/DDBJ whole genome shotgun (WGS) entry which is preliminary data.</text>
</comment>
<evidence type="ECO:0000313" key="7">
    <source>
        <dbReference type="EMBL" id="KAH7014032.1"/>
    </source>
</evidence>
<evidence type="ECO:0000256" key="5">
    <source>
        <dbReference type="ARBA" id="ARBA00033428"/>
    </source>
</evidence>
<feature type="non-terminal residue" evidence="7">
    <location>
        <position position="1"/>
    </location>
</feature>
<dbReference type="PANTHER" id="PTHR19278">
    <property type="entry name" value="OROTATE PHOSPHORIBOSYLTRANSFERASE"/>
    <property type="match status" value="1"/>
</dbReference>
<feature type="domain" description="Orotidine 5'-phosphate decarboxylase" evidence="6">
    <location>
        <begin position="2"/>
        <end position="90"/>
    </location>
</feature>
<evidence type="ECO:0000256" key="2">
    <source>
        <dbReference type="ARBA" id="ARBA00021923"/>
    </source>
</evidence>
<dbReference type="SUPFAM" id="SSF51366">
    <property type="entry name" value="Ribulose-phoshate binding barrel"/>
    <property type="match status" value="1"/>
</dbReference>
<evidence type="ECO:0000256" key="4">
    <source>
        <dbReference type="ARBA" id="ARBA00031744"/>
    </source>
</evidence>
<evidence type="ECO:0000259" key="6">
    <source>
        <dbReference type="Pfam" id="PF00215"/>
    </source>
</evidence>
<gene>
    <name evidence="7" type="ORF">B0J12DRAFT_547006</name>
</gene>
<dbReference type="InterPro" id="IPR013785">
    <property type="entry name" value="Aldolase_TIM"/>
</dbReference>
<comment type="similarity">
    <text evidence="1">Belongs to the OMP decarboxylase family.</text>
</comment>
<feature type="non-terminal residue" evidence="7">
    <location>
        <position position="90"/>
    </location>
</feature>
<accession>A0ABQ8FQV8</accession>
<dbReference type="Proteomes" id="UP000774617">
    <property type="component" value="Unassembled WGS sequence"/>
</dbReference>
<evidence type="ECO:0000256" key="3">
    <source>
        <dbReference type="ARBA" id="ARBA00023239"/>
    </source>
</evidence>
<dbReference type="Gene3D" id="3.20.20.70">
    <property type="entry name" value="Aldolase class I"/>
    <property type="match status" value="1"/>
</dbReference>
<name>A0ABQ8FQV8_9PEZI</name>
<protein>
    <recommendedName>
        <fullName evidence="2">Orotidine 5'-phosphate decarboxylase</fullName>
    </recommendedName>
    <alternativeName>
        <fullName evidence="5">OMP decarboxylase</fullName>
    </alternativeName>
    <alternativeName>
        <fullName evidence="4">Uridine 5'-monophosphate synthase</fullName>
    </alternativeName>
</protein>
<keyword evidence="3" id="KW-0456">Lyase</keyword>
<dbReference type="InterPro" id="IPR011060">
    <property type="entry name" value="RibuloseP-bd_barrel"/>
</dbReference>
<sequence>KLLTLAEEVGDSIGLIKTHSDTITGFNNCAVKRLHDMAKRKRFLLFEDKKSNDLREIYIGGPLAIARWADIRNAHIFPAQAIVTSIKKAA</sequence>
<organism evidence="7 8">
    <name type="scientific">Macrophomina phaseolina</name>
    <dbReference type="NCBI Taxonomy" id="35725"/>
    <lineage>
        <taxon>Eukaryota</taxon>
        <taxon>Fungi</taxon>
        <taxon>Dikarya</taxon>
        <taxon>Ascomycota</taxon>
        <taxon>Pezizomycotina</taxon>
        <taxon>Dothideomycetes</taxon>
        <taxon>Dothideomycetes incertae sedis</taxon>
        <taxon>Botryosphaeriales</taxon>
        <taxon>Botryosphaeriaceae</taxon>
        <taxon>Macrophomina</taxon>
    </lineage>
</organism>
<evidence type="ECO:0000313" key="8">
    <source>
        <dbReference type="Proteomes" id="UP000774617"/>
    </source>
</evidence>
<keyword evidence="8" id="KW-1185">Reference proteome</keyword>
<dbReference type="Pfam" id="PF00215">
    <property type="entry name" value="OMPdecase"/>
    <property type="match status" value="1"/>
</dbReference>
<proteinExistence type="inferred from homology"/>
<evidence type="ECO:0000256" key="1">
    <source>
        <dbReference type="ARBA" id="ARBA00011018"/>
    </source>
</evidence>
<dbReference type="InterPro" id="IPR001754">
    <property type="entry name" value="OMPdeCOase_dom"/>
</dbReference>
<dbReference type="EMBL" id="JAGTJR010000083">
    <property type="protein sequence ID" value="KAH7014032.1"/>
    <property type="molecule type" value="Genomic_DNA"/>
</dbReference>
<reference evidence="7 8" key="1">
    <citation type="journal article" date="2021" name="Nat. Commun.">
        <title>Genetic determinants of endophytism in the Arabidopsis root mycobiome.</title>
        <authorList>
            <person name="Mesny F."/>
            <person name="Miyauchi S."/>
            <person name="Thiergart T."/>
            <person name="Pickel B."/>
            <person name="Atanasova L."/>
            <person name="Karlsson M."/>
            <person name="Huettel B."/>
            <person name="Barry K.W."/>
            <person name="Haridas S."/>
            <person name="Chen C."/>
            <person name="Bauer D."/>
            <person name="Andreopoulos W."/>
            <person name="Pangilinan J."/>
            <person name="LaButti K."/>
            <person name="Riley R."/>
            <person name="Lipzen A."/>
            <person name="Clum A."/>
            <person name="Drula E."/>
            <person name="Henrissat B."/>
            <person name="Kohler A."/>
            <person name="Grigoriev I.V."/>
            <person name="Martin F.M."/>
            <person name="Hacquard S."/>
        </authorList>
    </citation>
    <scope>NUCLEOTIDE SEQUENCE [LARGE SCALE GENOMIC DNA]</scope>
    <source>
        <strain evidence="7 8">MPI-SDFR-AT-0080</strain>
    </source>
</reference>
<dbReference type="PANTHER" id="PTHR19278:SF33">
    <property type="entry name" value="OROTATE PHOSPHORIBOSYLTRANSFERASE"/>
    <property type="match status" value="1"/>
</dbReference>